<name>A0A1W6L8U2_9BURK</name>
<evidence type="ECO:0000313" key="2">
    <source>
        <dbReference type="Proteomes" id="UP000193427"/>
    </source>
</evidence>
<dbReference type="Proteomes" id="UP000193427">
    <property type="component" value="Chromosome"/>
</dbReference>
<dbReference type="STRING" id="946333.A4W93_12525"/>
<dbReference type="KEGG" id="rgu:A4W93_12525"/>
<sequence>MKKNRQWTAAGAAVMAAALSGCVTVEVPNVVSDTAKVGKDVYQAYRASKSDAPKAASAAATPASAVAVPAPAEFVQNTYVGRDDQTIAEIKRRCVEEAGAKLEALAGRPAGYTVVENTVVTIQQATVANCRLVVTRG</sequence>
<keyword evidence="2" id="KW-1185">Reference proteome</keyword>
<evidence type="ECO:0000313" key="1">
    <source>
        <dbReference type="EMBL" id="ARN20653.1"/>
    </source>
</evidence>
<accession>A0A1W6L8U2</accession>
<dbReference type="PROSITE" id="PS51257">
    <property type="entry name" value="PROKAR_LIPOPROTEIN"/>
    <property type="match status" value="1"/>
</dbReference>
<protein>
    <submittedName>
        <fullName evidence="1">Uncharacterized protein</fullName>
    </submittedName>
</protein>
<reference evidence="1 2" key="1">
    <citation type="submission" date="2016-04" db="EMBL/GenBank/DDBJ databases">
        <title>Complete genome sequence of natural rubber-degrading, novel Gram-negative bacterium, Rhizobacter gummiphilus strain NS21.</title>
        <authorList>
            <person name="Tabata M."/>
            <person name="Kasai D."/>
            <person name="Fukuda M."/>
        </authorList>
    </citation>
    <scope>NUCLEOTIDE SEQUENCE [LARGE SCALE GENOMIC DNA]</scope>
    <source>
        <strain evidence="1 2">NS21</strain>
    </source>
</reference>
<proteinExistence type="predicted"/>
<gene>
    <name evidence="1" type="ORF">A4W93_12525</name>
</gene>
<dbReference type="EMBL" id="CP015118">
    <property type="protein sequence ID" value="ARN20653.1"/>
    <property type="molecule type" value="Genomic_DNA"/>
</dbReference>
<dbReference type="AlphaFoldDB" id="A0A1W6L8U2"/>
<organism evidence="1 2">
    <name type="scientific">Piscinibacter gummiphilus</name>
    <dbReference type="NCBI Taxonomy" id="946333"/>
    <lineage>
        <taxon>Bacteria</taxon>
        <taxon>Pseudomonadati</taxon>
        <taxon>Pseudomonadota</taxon>
        <taxon>Betaproteobacteria</taxon>
        <taxon>Burkholderiales</taxon>
        <taxon>Sphaerotilaceae</taxon>
        <taxon>Piscinibacter</taxon>
    </lineage>
</organism>
<dbReference type="RefSeq" id="WP_085750930.1">
    <property type="nucleotide sequence ID" value="NZ_BSPR01000007.1"/>
</dbReference>
<dbReference type="OrthoDB" id="9853574at2"/>